<organism evidence="2 3">
    <name type="scientific">Roseobacter cerasinus</name>
    <dbReference type="NCBI Taxonomy" id="2602289"/>
    <lineage>
        <taxon>Bacteria</taxon>
        <taxon>Pseudomonadati</taxon>
        <taxon>Pseudomonadota</taxon>
        <taxon>Alphaproteobacteria</taxon>
        <taxon>Rhodobacterales</taxon>
        <taxon>Roseobacteraceae</taxon>
        <taxon>Roseobacter</taxon>
    </lineage>
</organism>
<keyword evidence="3" id="KW-1185">Reference proteome</keyword>
<gene>
    <name evidence="2" type="ORF">So717_02470</name>
</gene>
<protein>
    <recommendedName>
        <fullName evidence="1">YjiS-like domain-containing protein</fullName>
    </recommendedName>
</protein>
<sequence length="71" mass="8063">MALIDMISSRAAAPLRRSAFSLTDYLALRRSRRALARLDARGLQDIGIDSQAAEIEARRSFWDVPDTWKDQ</sequence>
<name>A0A640VLK5_9RHOB</name>
<comment type="caution">
    <text evidence="2">The sequence shown here is derived from an EMBL/GenBank/DDBJ whole genome shotgun (WGS) entry which is preliminary data.</text>
</comment>
<dbReference type="RefSeq" id="WP_238840589.1">
    <property type="nucleotide sequence ID" value="NZ_BLIV01000001.1"/>
</dbReference>
<evidence type="ECO:0000313" key="3">
    <source>
        <dbReference type="Proteomes" id="UP000436522"/>
    </source>
</evidence>
<evidence type="ECO:0000313" key="2">
    <source>
        <dbReference type="EMBL" id="GFE48494.1"/>
    </source>
</evidence>
<dbReference type="AlphaFoldDB" id="A0A640VLK5"/>
<evidence type="ECO:0000259" key="1">
    <source>
        <dbReference type="Pfam" id="PF06568"/>
    </source>
</evidence>
<accession>A0A640VLK5</accession>
<dbReference type="Pfam" id="PF06568">
    <property type="entry name" value="YjiS-like"/>
    <property type="match status" value="1"/>
</dbReference>
<dbReference type="InterPro" id="IPR009506">
    <property type="entry name" value="YjiS-like"/>
</dbReference>
<proteinExistence type="predicted"/>
<dbReference type="EMBL" id="BLIV01000001">
    <property type="protein sequence ID" value="GFE48494.1"/>
    <property type="molecule type" value="Genomic_DNA"/>
</dbReference>
<dbReference type="Proteomes" id="UP000436522">
    <property type="component" value="Unassembled WGS sequence"/>
</dbReference>
<feature type="domain" description="YjiS-like" evidence="1">
    <location>
        <begin position="22"/>
        <end position="49"/>
    </location>
</feature>
<reference evidence="2 3" key="1">
    <citation type="submission" date="2019-12" db="EMBL/GenBank/DDBJ databases">
        <title>Roseobacter cerasinus sp. nov., isolated from seawater around aquaculture.</title>
        <authorList>
            <person name="Muramatsu S."/>
            <person name="Takabe Y."/>
            <person name="Mori K."/>
            <person name="Takaichi S."/>
            <person name="Hanada S."/>
        </authorList>
    </citation>
    <scope>NUCLEOTIDE SEQUENCE [LARGE SCALE GENOMIC DNA]</scope>
    <source>
        <strain evidence="2 3">AI77</strain>
    </source>
</reference>